<organism evidence="10 11">
    <name type="scientific">Halalkalicoccus paucihalophilus</name>
    <dbReference type="NCBI Taxonomy" id="1008153"/>
    <lineage>
        <taxon>Archaea</taxon>
        <taxon>Methanobacteriati</taxon>
        <taxon>Methanobacteriota</taxon>
        <taxon>Stenosarchaea group</taxon>
        <taxon>Halobacteria</taxon>
        <taxon>Halobacteriales</taxon>
        <taxon>Halococcaceae</taxon>
        <taxon>Halalkalicoccus</taxon>
    </lineage>
</organism>
<keyword evidence="5 7" id="KW-0472">Membrane</keyword>
<sequence length="412" mass="42843">MNPREALSMSLRAIRGHPLRSSLTALGVLIGVAAVIVFVILGASLQAAVIGEVGGEDAERIYVWNGPEDAQGPPGAGARAVFTEDDIDRLRAIDGVDGVAPYASVSANGFEHEGDTIAGGDAVATGPDYFTDDAIAEGRAFESGENEVVLTPLAAAGFEEDVAVGDRMTVTFEDGSEAEMTVVGILEDSGPRSPFDGFGEGARVYMPADPIHRTTAENATGGEQRVYPYVVVTADSPENVEAVTSAVRTYLEDESDASEALPGTFGVEIQTNEDLLEQVNGLLATLTGFITGIALISLLVGSIGIANVMLVSVTERTREIGIMKTVGAQKRDVLQLFLTEAAILGLLGAAAGAAVGFAGGYVATRILEFPFVAPLEWALVAVVTGVLVGALAGLYPAWNAARTDPIEALRYE</sequence>
<feature type="transmembrane region" description="Helical" evidence="7">
    <location>
        <begin position="289"/>
        <end position="313"/>
    </location>
</feature>
<feature type="domain" description="ABC3 transporter permease C-terminal" evidence="8">
    <location>
        <begin position="293"/>
        <end position="405"/>
    </location>
</feature>
<dbReference type="InterPro" id="IPR003838">
    <property type="entry name" value="ABC3_permease_C"/>
</dbReference>
<dbReference type="Pfam" id="PF12704">
    <property type="entry name" value="MacB_PCD"/>
    <property type="match status" value="1"/>
</dbReference>
<keyword evidence="3 7" id="KW-0812">Transmembrane</keyword>
<dbReference type="PATRIC" id="fig|1008153.3.peg.829"/>
<comment type="caution">
    <text evidence="10">The sequence shown here is derived from an EMBL/GenBank/DDBJ whole genome shotgun (WGS) entry which is preliminary data.</text>
</comment>
<dbReference type="InterPro" id="IPR050250">
    <property type="entry name" value="Macrolide_Exporter_MacB"/>
</dbReference>
<evidence type="ECO:0000313" key="11">
    <source>
        <dbReference type="Proteomes" id="UP000075321"/>
    </source>
</evidence>
<name>A0A151AHB5_9EURY</name>
<evidence type="ECO:0000313" key="10">
    <source>
        <dbReference type="EMBL" id="KYH26940.1"/>
    </source>
</evidence>
<dbReference type="EMBL" id="LTAZ01000003">
    <property type="protein sequence ID" value="KYH26940.1"/>
    <property type="molecule type" value="Genomic_DNA"/>
</dbReference>
<keyword evidence="11" id="KW-1185">Reference proteome</keyword>
<evidence type="ECO:0000256" key="3">
    <source>
        <dbReference type="ARBA" id="ARBA00022692"/>
    </source>
</evidence>
<gene>
    <name evidence="10" type="ORF">HAPAU_08280</name>
</gene>
<evidence type="ECO:0000256" key="4">
    <source>
        <dbReference type="ARBA" id="ARBA00022989"/>
    </source>
</evidence>
<proteinExistence type="inferred from homology"/>
<feature type="transmembrane region" description="Helical" evidence="7">
    <location>
        <begin position="377"/>
        <end position="398"/>
    </location>
</feature>
<evidence type="ECO:0000256" key="6">
    <source>
        <dbReference type="ARBA" id="ARBA00038076"/>
    </source>
</evidence>
<comment type="subcellular location">
    <subcellularLocation>
        <location evidence="1">Cell membrane</location>
        <topology evidence="1">Multi-pass membrane protein</topology>
    </subcellularLocation>
</comment>
<keyword evidence="4 7" id="KW-1133">Transmembrane helix</keyword>
<feature type="transmembrane region" description="Helical" evidence="7">
    <location>
        <begin position="333"/>
        <end position="357"/>
    </location>
</feature>
<dbReference type="GO" id="GO:0005886">
    <property type="term" value="C:plasma membrane"/>
    <property type="evidence" value="ECO:0007669"/>
    <property type="project" value="UniProtKB-SubCell"/>
</dbReference>
<protein>
    <submittedName>
        <fullName evidence="10">Macrolide transporter ATP-binding /permease protein</fullName>
    </submittedName>
</protein>
<evidence type="ECO:0000259" key="9">
    <source>
        <dbReference type="Pfam" id="PF12704"/>
    </source>
</evidence>
<evidence type="ECO:0000256" key="7">
    <source>
        <dbReference type="SAM" id="Phobius"/>
    </source>
</evidence>
<dbReference type="Proteomes" id="UP000075321">
    <property type="component" value="Unassembled WGS sequence"/>
</dbReference>
<feature type="domain" description="MacB-like periplasmic core" evidence="9">
    <location>
        <begin position="21"/>
        <end position="249"/>
    </location>
</feature>
<dbReference type="RefSeq" id="WP_066379876.1">
    <property type="nucleotide sequence ID" value="NZ_LTAZ01000003.1"/>
</dbReference>
<keyword evidence="10" id="KW-0547">Nucleotide-binding</keyword>
<accession>A0A151AHB5</accession>
<reference evidence="10 11" key="1">
    <citation type="submission" date="2016-02" db="EMBL/GenBank/DDBJ databases">
        <title>Genome sequence of Halalkalicoccus paucihalophilus DSM 24557.</title>
        <authorList>
            <person name="Poehlein A."/>
            <person name="Daniel R."/>
        </authorList>
    </citation>
    <scope>NUCLEOTIDE SEQUENCE [LARGE SCALE GENOMIC DNA]</scope>
    <source>
        <strain evidence="10 11">DSM 24557</strain>
    </source>
</reference>
<keyword evidence="10" id="KW-0067">ATP-binding</keyword>
<evidence type="ECO:0000256" key="5">
    <source>
        <dbReference type="ARBA" id="ARBA00023136"/>
    </source>
</evidence>
<dbReference type="InterPro" id="IPR025857">
    <property type="entry name" value="MacB_PCD"/>
</dbReference>
<dbReference type="PANTHER" id="PTHR30572">
    <property type="entry name" value="MEMBRANE COMPONENT OF TRANSPORTER-RELATED"/>
    <property type="match status" value="1"/>
</dbReference>
<evidence type="ECO:0000256" key="2">
    <source>
        <dbReference type="ARBA" id="ARBA00022475"/>
    </source>
</evidence>
<dbReference type="PANTHER" id="PTHR30572:SF4">
    <property type="entry name" value="ABC TRANSPORTER PERMEASE YTRF"/>
    <property type="match status" value="1"/>
</dbReference>
<dbReference type="AlphaFoldDB" id="A0A151AHB5"/>
<dbReference type="GO" id="GO:0005524">
    <property type="term" value="F:ATP binding"/>
    <property type="evidence" value="ECO:0007669"/>
    <property type="project" value="UniProtKB-KW"/>
</dbReference>
<evidence type="ECO:0000256" key="1">
    <source>
        <dbReference type="ARBA" id="ARBA00004651"/>
    </source>
</evidence>
<dbReference type="OrthoDB" id="11469at2157"/>
<comment type="similarity">
    <text evidence="6">Belongs to the ABC-4 integral membrane protein family.</text>
</comment>
<feature type="transmembrane region" description="Helical" evidence="7">
    <location>
        <begin position="21"/>
        <end position="43"/>
    </location>
</feature>
<dbReference type="GO" id="GO:0022857">
    <property type="term" value="F:transmembrane transporter activity"/>
    <property type="evidence" value="ECO:0007669"/>
    <property type="project" value="TreeGrafter"/>
</dbReference>
<keyword evidence="2" id="KW-1003">Cell membrane</keyword>
<dbReference type="Pfam" id="PF02687">
    <property type="entry name" value="FtsX"/>
    <property type="match status" value="1"/>
</dbReference>
<evidence type="ECO:0000259" key="8">
    <source>
        <dbReference type="Pfam" id="PF02687"/>
    </source>
</evidence>